<dbReference type="GO" id="GO:0016616">
    <property type="term" value="F:oxidoreductase activity, acting on the CH-OH group of donors, NAD or NADP as acceptor"/>
    <property type="evidence" value="ECO:0007669"/>
    <property type="project" value="InterPro"/>
</dbReference>
<evidence type="ECO:0000256" key="6">
    <source>
        <dbReference type="ARBA" id="ARBA00023295"/>
    </source>
</evidence>
<dbReference type="OrthoDB" id="9808275at2"/>
<feature type="domain" description="Glycosyl hydrolase family 4 C-terminal" evidence="11">
    <location>
        <begin position="194"/>
        <end position="406"/>
    </location>
</feature>
<dbReference type="Gene3D" id="3.40.50.720">
    <property type="entry name" value="NAD(P)-binding Rossmann-like Domain"/>
    <property type="match status" value="1"/>
</dbReference>
<keyword evidence="8" id="KW-0533">Nickel</keyword>
<dbReference type="InterPro" id="IPR015955">
    <property type="entry name" value="Lactate_DH/Glyco_Ohase_4_C"/>
</dbReference>
<accession>A0A1H7C293</accession>
<proteinExistence type="inferred from homology"/>
<dbReference type="GO" id="GO:0005975">
    <property type="term" value="P:carbohydrate metabolic process"/>
    <property type="evidence" value="ECO:0007669"/>
    <property type="project" value="InterPro"/>
</dbReference>
<keyword evidence="3 10" id="KW-0378">Hydrolase</keyword>
<dbReference type="Proteomes" id="UP000199223">
    <property type="component" value="Unassembled WGS sequence"/>
</dbReference>
<dbReference type="RefSeq" id="WP_092265559.1">
    <property type="nucleotide sequence ID" value="NZ_FNZA01000022.1"/>
</dbReference>
<keyword evidence="13" id="KW-1185">Reference proteome</keyword>
<comment type="cofactor">
    <cofactor evidence="10">
        <name>NAD(+)</name>
        <dbReference type="ChEBI" id="CHEBI:57540"/>
    </cofactor>
    <text evidence="10">Binds 1 NAD(+) per subunit.</text>
</comment>
<comment type="similarity">
    <text evidence="1 10">Belongs to the glycosyl hydrolase 4 family.</text>
</comment>
<dbReference type="Pfam" id="PF11975">
    <property type="entry name" value="Glyco_hydro_4C"/>
    <property type="match status" value="1"/>
</dbReference>
<keyword evidence="6 10" id="KW-0326">Glycosidase</keyword>
<protein>
    <submittedName>
        <fullName evidence="12">6-phospho-beta-glucosidase</fullName>
    </submittedName>
</protein>
<keyword evidence="2 8" id="KW-0479">Metal-binding</keyword>
<dbReference type="Pfam" id="PF02056">
    <property type="entry name" value="Glyco_hydro_4"/>
    <property type="match status" value="1"/>
</dbReference>
<evidence type="ECO:0000259" key="11">
    <source>
        <dbReference type="Pfam" id="PF11975"/>
    </source>
</evidence>
<keyword evidence="5 8" id="KW-0464">Manganese</keyword>
<name>A0A1H7C293_9DEIO</name>
<evidence type="ECO:0000256" key="7">
    <source>
        <dbReference type="PIRSR" id="PIRSR601088-2"/>
    </source>
</evidence>
<sequence>MARVKIAYIGGGSTRAPGTVASFIRQWRNFAGSEIALMDLDEEKLGLVRDLARRMIEAEGADLTVSATLDRCEALDGCDGVLSSYRPGGFEARYQDEIIPLRLGAVGQETQGAGGLFMALRAIHVAQGLVRDMEELCPQATLFNYTNPVNIVAQAVADHSPVRVISLCEGPVVFPREIAEVAGLDPEPVRAVMLGLNHACWSAQAEYGGRPFLPLLAERLAVPPEEGGVQDPWARRWLELAVAMDSLPASYMKYYFFEDEMRRELQAKSTTRAQDILREVPSYWAHYAEQRREEKPELRPELSRGGIFELEIAVDVMDSFFNDKNEVWPTNVVGRGSVADFADDVVVEVPCVVGREGARPIAGHRLPPGPRGLVGALAEYQQLAARAAWSGTRKDAVQALVSNPLVRQLPLAEALYDELAHAHRAHLPERLW</sequence>
<evidence type="ECO:0000313" key="13">
    <source>
        <dbReference type="Proteomes" id="UP000199223"/>
    </source>
</evidence>
<dbReference type="Gene3D" id="3.90.110.10">
    <property type="entry name" value="Lactate dehydrogenase/glycoside hydrolase, family 4, C-terminal"/>
    <property type="match status" value="1"/>
</dbReference>
<evidence type="ECO:0000256" key="10">
    <source>
        <dbReference type="RuleBase" id="RU361152"/>
    </source>
</evidence>
<feature type="binding site" evidence="7">
    <location>
        <position position="93"/>
    </location>
    <ligand>
        <name>substrate</name>
    </ligand>
</feature>
<reference evidence="13" key="1">
    <citation type="submission" date="2016-10" db="EMBL/GenBank/DDBJ databases">
        <authorList>
            <person name="Varghese N."/>
            <person name="Submissions S."/>
        </authorList>
    </citation>
    <scope>NUCLEOTIDE SEQUENCE [LARGE SCALE GENOMIC DNA]</scope>
    <source>
        <strain evidence="13">CGMCC 1.10218</strain>
    </source>
</reference>
<dbReference type="SUPFAM" id="SSF56327">
    <property type="entry name" value="LDH C-terminal domain-like"/>
    <property type="match status" value="1"/>
</dbReference>
<evidence type="ECO:0000256" key="8">
    <source>
        <dbReference type="PIRSR" id="PIRSR601088-3"/>
    </source>
</evidence>
<dbReference type="SUPFAM" id="SSF51735">
    <property type="entry name" value="NAD(P)-binding Rossmann-fold domains"/>
    <property type="match status" value="1"/>
</dbReference>
<keyword evidence="8" id="KW-0170">Cobalt</keyword>
<organism evidence="12 13">
    <name type="scientific">Deinococcus reticulitermitis</name>
    <dbReference type="NCBI Taxonomy" id="856736"/>
    <lineage>
        <taxon>Bacteria</taxon>
        <taxon>Thermotogati</taxon>
        <taxon>Deinococcota</taxon>
        <taxon>Deinococci</taxon>
        <taxon>Deinococcales</taxon>
        <taxon>Deinococcaceae</taxon>
        <taxon>Deinococcus</taxon>
    </lineage>
</organism>
<evidence type="ECO:0000256" key="4">
    <source>
        <dbReference type="ARBA" id="ARBA00023027"/>
    </source>
</evidence>
<dbReference type="InterPro" id="IPR001088">
    <property type="entry name" value="Glyco_hydro_4"/>
</dbReference>
<dbReference type="EMBL" id="FNZA01000022">
    <property type="protein sequence ID" value="SEJ83758.1"/>
    <property type="molecule type" value="Genomic_DNA"/>
</dbReference>
<dbReference type="AlphaFoldDB" id="A0A1H7C293"/>
<dbReference type="InterPro" id="IPR022616">
    <property type="entry name" value="Glyco_hydro_4_C"/>
</dbReference>
<keyword evidence="8" id="KW-0408">Iron</keyword>
<evidence type="ECO:0000256" key="2">
    <source>
        <dbReference type="ARBA" id="ARBA00022723"/>
    </source>
</evidence>
<dbReference type="PANTHER" id="PTHR32092:SF5">
    <property type="entry name" value="6-PHOSPHO-BETA-GLUCOSIDASE"/>
    <property type="match status" value="1"/>
</dbReference>
<gene>
    <name evidence="12" type="ORF">SAMN04488058_1226</name>
</gene>
<feature type="binding site" evidence="8">
    <location>
        <position position="198"/>
    </location>
    <ligand>
        <name>Mn(2+)</name>
        <dbReference type="ChEBI" id="CHEBI:29035"/>
    </ligand>
</feature>
<evidence type="ECO:0000256" key="5">
    <source>
        <dbReference type="ARBA" id="ARBA00023211"/>
    </source>
</evidence>
<dbReference type="GO" id="GO:0046872">
    <property type="term" value="F:metal ion binding"/>
    <property type="evidence" value="ECO:0007669"/>
    <property type="project" value="UniProtKB-KW"/>
</dbReference>
<evidence type="ECO:0000256" key="3">
    <source>
        <dbReference type="ARBA" id="ARBA00022801"/>
    </source>
</evidence>
<keyword evidence="4 10" id="KW-0520">NAD</keyword>
<feature type="site" description="Increases basicity of active site Tyr" evidence="9">
    <location>
        <position position="109"/>
    </location>
</feature>
<feature type="binding site" evidence="8">
    <location>
        <position position="168"/>
    </location>
    <ligand>
        <name>Mn(2+)</name>
        <dbReference type="ChEBI" id="CHEBI:29035"/>
    </ligand>
</feature>
<feature type="binding site" evidence="7">
    <location>
        <position position="147"/>
    </location>
    <ligand>
        <name>substrate</name>
    </ligand>
</feature>
<dbReference type="PANTHER" id="PTHR32092">
    <property type="entry name" value="6-PHOSPHO-BETA-GLUCOSIDASE-RELATED"/>
    <property type="match status" value="1"/>
</dbReference>
<evidence type="ECO:0000256" key="9">
    <source>
        <dbReference type="PIRSR" id="PIRSR601088-4"/>
    </source>
</evidence>
<evidence type="ECO:0000313" key="12">
    <source>
        <dbReference type="EMBL" id="SEJ83758.1"/>
    </source>
</evidence>
<dbReference type="InterPro" id="IPR036291">
    <property type="entry name" value="NAD(P)-bd_dom_sf"/>
</dbReference>
<dbReference type="GO" id="GO:0004553">
    <property type="term" value="F:hydrolase activity, hydrolyzing O-glycosyl compounds"/>
    <property type="evidence" value="ECO:0007669"/>
    <property type="project" value="InterPro"/>
</dbReference>
<dbReference type="PRINTS" id="PR00732">
    <property type="entry name" value="GLHYDRLASE4"/>
</dbReference>
<dbReference type="STRING" id="856736.SAMN04488058_1226"/>
<evidence type="ECO:0000256" key="1">
    <source>
        <dbReference type="ARBA" id="ARBA00010141"/>
    </source>
</evidence>